<sequence length="348" mass="39809">MARPKGVPESVEYISLPFYPLLSGGITAFHRPSIRGISILAQSTPCTTVFTLQSEHECPHEIEKACLDHGLKWVWICLQGANKKLLEGNKASTAIRSGLLDARKRLDKGEFLYIHCAAGIHRTGLFIYALIRICGYSKQETLNIVKSIRVATYEKCGSMRFDLGEGIAINILNGTVGKQIEGLESLKSEEFIESPFMWIKLIPTHQEMIRFECILTDKELNRYVLGSVVSLKINFKYLLKELGEKWMQARDVLYSPEQNSKSFKPYLRELTDFCIETFGKSKAQLIGKDVYIEKQFIDKFWQPLNDHLWEEPINLTSIEIALGLESNVNTSLVEDILYFRHIKDTYFI</sequence>
<evidence type="ECO:0000313" key="3">
    <source>
        <dbReference type="Proteomes" id="UP001162131"/>
    </source>
</evidence>
<dbReference type="InterPro" id="IPR000387">
    <property type="entry name" value="Tyr_Pase_dom"/>
</dbReference>
<dbReference type="SUPFAM" id="SSF52799">
    <property type="entry name" value="(Phosphotyrosine protein) phosphatases II"/>
    <property type="match status" value="1"/>
</dbReference>
<evidence type="ECO:0000313" key="2">
    <source>
        <dbReference type="EMBL" id="CAG9324983.1"/>
    </source>
</evidence>
<dbReference type="Gene3D" id="3.90.190.10">
    <property type="entry name" value="Protein tyrosine phosphatase superfamily"/>
    <property type="match status" value="1"/>
</dbReference>
<feature type="domain" description="Tyrosine specific protein phosphatases" evidence="1">
    <location>
        <begin position="97"/>
        <end position="149"/>
    </location>
</feature>
<organism evidence="2 3">
    <name type="scientific">Blepharisma stoltei</name>
    <dbReference type="NCBI Taxonomy" id="1481888"/>
    <lineage>
        <taxon>Eukaryota</taxon>
        <taxon>Sar</taxon>
        <taxon>Alveolata</taxon>
        <taxon>Ciliophora</taxon>
        <taxon>Postciliodesmatophora</taxon>
        <taxon>Heterotrichea</taxon>
        <taxon>Heterotrichida</taxon>
        <taxon>Blepharismidae</taxon>
        <taxon>Blepharisma</taxon>
    </lineage>
</organism>
<name>A0AAU9JFF6_9CILI</name>
<dbReference type="PROSITE" id="PS50056">
    <property type="entry name" value="TYR_PHOSPHATASE_2"/>
    <property type="match status" value="1"/>
</dbReference>
<dbReference type="PROSITE" id="PS00383">
    <property type="entry name" value="TYR_PHOSPHATASE_1"/>
    <property type="match status" value="1"/>
</dbReference>
<keyword evidence="3" id="KW-1185">Reference proteome</keyword>
<proteinExistence type="predicted"/>
<dbReference type="InterPro" id="IPR016130">
    <property type="entry name" value="Tyr_Pase_AS"/>
</dbReference>
<dbReference type="InterPro" id="IPR029021">
    <property type="entry name" value="Prot-tyrosine_phosphatase-like"/>
</dbReference>
<evidence type="ECO:0000259" key="1">
    <source>
        <dbReference type="PROSITE" id="PS50056"/>
    </source>
</evidence>
<reference evidence="2" key="1">
    <citation type="submission" date="2021-09" db="EMBL/GenBank/DDBJ databases">
        <authorList>
            <consortium name="AG Swart"/>
            <person name="Singh M."/>
            <person name="Singh A."/>
            <person name="Seah K."/>
            <person name="Emmerich C."/>
        </authorList>
    </citation>
    <scope>NUCLEOTIDE SEQUENCE</scope>
    <source>
        <strain evidence="2">ATCC30299</strain>
    </source>
</reference>
<dbReference type="Proteomes" id="UP001162131">
    <property type="component" value="Unassembled WGS sequence"/>
</dbReference>
<protein>
    <recommendedName>
        <fullName evidence="1">Tyrosine specific protein phosphatases domain-containing protein</fullName>
    </recommendedName>
</protein>
<dbReference type="EMBL" id="CAJZBQ010000037">
    <property type="protein sequence ID" value="CAG9324983.1"/>
    <property type="molecule type" value="Genomic_DNA"/>
</dbReference>
<comment type="caution">
    <text evidence="2">The sequence shown here is derived from an EMBL/GenBank/DDBJ whole genome shotgun (WGS) entry which is preliminary data.</text>
</comment>
<dbReference type="AlphaFoldDB" id="A0AAU9JFF6"/>
<gene>
    <name evidence="2" type="ORF">BSTOLATCC_MIC37729</name>
</gene>
<accession>A0AAU9JFF6</accession>